<accession>A0ABW5UZD1</accession>
<evidence type="ECO:0000313" key="4">
    <source>
        <dbReference type="Proteomes" id="UP001597492"/>
    </source>
</evidence>
<proteinExistence type="inferred from homology"/>
<gene>
    <name evidence="3" type="ORF">ACFSW7_10215</name>
</gene>
<protein>
    <submittedName>
        <fullName evidence="3">Asp23/Gls24 family envelope stress response protein</fullName>
    </submittedName>
</protein>
<keyword evidence="4" id="KW-1185">Reference proteome</keyword>
<comment type="caution">
    <text evidence="3">The sequence shown here is derived from an EMBL/GenBank/DDBJ whole genome shotgun (WGS) entry which is preliminary data.</text>
</comment>
<evidence type="ECO:0000256" key="1">
    <source>
        <dbReference type="ARBA" id="ARBA00005721"/>
    </source>
</evidence>
<evidence type="ECO:0000313" key="3">
    <source>
        <dbReference type="EMBL" id="MFD2758748.1"/>
    </source>
</evidence>
<feature type="region of interest" description="Disordered" evidence="2">
    <location>
        <begin position="1"/>
        <end position="23"/>
    </location>
</feature>
<dbReference type="RefSeq" id="WP_019619121.1">
    <property type="nucleotide sequence ID" value="NZ_JBHUNE010000007.1"/>
</dbReference>
<name>A0ABW5UZD1_9MICO</name>
<dbReference type="EMBL" id="JBHUNE010000007">
    <property type="protein sequence ID" value="MFD2758748.1"/>
    <property type="molecule type" value="Genomic_DNA"/>
</dbReference>
<dbReference type="Proteomes" id="UP001597492">
    <property type="component" value="Unassembled WGS sequence"/>
</dbReference>
<organism evidence="3 4">
    <name type="scientific">Gulosibacter faecalis</name>
    <dbReference type="NCBI Taxonomy" id="272240"/>
    <lineage>
        <taxon>Bacteria</taxon>
        <taxon>Bacillati</taxon>
        <taxon>Actinomycetota</taxon>
        <taxon>Actinomycetes</taxon>
        <taxon>Micrococcales</taxon>
        <taxon>Microbacteriaceae</taxon>
        <taxon>Gulosibacter</taxon>
    </lineage>
</organism>
<comment type="similarity">
    <text evidence="1">Belongs to the asp23 family.</text>
</comment>
<dbReference type="InterPro" id="IPR005531">
    <property type="entry name" value="Asp23"/>
</dbReference>
<dbReference type="Pfam" id="PF03780">
    <property type="entry name" value="Asp23"/>
    <property type="match status" value="1"/>
</dbReference>
<evidence type="ECO:0000256" key="2">
    <source>
        <dbReference type="SAM" id="MobiDB-lite"/>
    </source>
</evidence>
<reference evidence="4" key="1">
    <citation type="journal article" date="2019" name="Int. J. Syst. Evol. Microbiol.">
        <title>The Global Catalogue of Microorganisms (GCM) 10K type strain sequencing project: providing services to taxonomists for standard genome sequencing and annotation.</title>
        <authorList>
            <consortium name="The Broad Institute Genomics Platform"/>
            <consortium name="The Broad Institute Genome Sequencing Center for Infectious Disease"/>
            <person name="Wu L."/>
            <person name="Ma J."/>
        </authorList>
    </citation>
    <scope>NUCLEOTIDE SEQUENCE [LARGE SCALE GENOMIC DNA]</scope>
    <source>
        <strain evidence="4">TISTR 1514</strain>
    </source>
</reference>
<feature type="compositionally biased region" description="Polar residues" evidence="2">
    <location>
        <begin position="1"/>
        <end position="13"/>
    </location>
</feature>
<sequence length="209" mass="22545">MTPTSHTTEQSALSLEPDDLDGHTIDEIEDYLDRGRTPSDPTIEASPGCRLALDALVRLRTAGADLLASDTAAEPEADDDWVQSILTGIRLDVNAGRRIPVASPDANADLGVTEGAVRALIRAAESVVPGALIGRCRLEGDVTVSQAPVRIRIDLSVPYGEPVLPLATRLRAEIAERLERHTDLNVVEINIDVHDVRPRATETEPEEQP</sequence>